<feature type="region of interest" description="Disordered" evidence="1">
    <location>
        <begin position="38"/>
        <end position="84"/>
    </location>
</feature>
<accession>A0AAX6HVW5</accession>
<dbReference type="EMBL" id="JANAVB010006599">
    <property type="protein sequence ID" value="KAJ6844624.1"/>
    <property type="molecule type" value="Genomic_DNA"/>
</dbReference>
<evidence type="ECO:0000313" key="2">
    <source>
        <dbReference type="EMBL" id="KAJ6844624.1"/>
    </source>
</evidence>
<sequence>MALLRRLLLRRASSSRSWSESDPSSILVSLDLRWCRGRPPIIPSRTGVHRERERSEPTPSPSSSASRPSLAPSSAISSTKPLSQ</sequence>
<proteinExistence type="predicted"/>
<organism evidence="2 3">
    <name type="scientific">Iris pallida</name>
    <name type="common">Sweet iris</name>
    <dbReference type="NCBI Taxonomy" id="29817"/>
    <lineage>
        <taxon>Eukaryota</taxon>
        <taxon>Viridiplantae</taxon>
        <taxon>Streptophyta</taxon>
        <taxon>Embryophyta</taxon>
        <taxon>Tracheophyta</taxon>
        <taxon>Spermatophyta</taxon>
        <taxon>Magnoliopsida</taxon>
        <taxon>Liliopsida</taxon>
        <taxon>Asparagales</taxon>
        <taxon>Iridaceae</taxon>
        <taxon>Iridoideae</taxon>
        <taxon>Irideae</taxon>
        <taxon>Iris</taxon>
    </lineage>
</organism>
<reference evidence="2" key="1">
    <citation type="journal article" date="2023" name="GigaByte">
        <title>Genome assembly of the bearded iris, Iris pallida Lam.</title>
        <authorList>
            <person name="Bruccoleri R.E."/>
            <person name="Oakeley E.J."/>
            <person name="Faust A.M.E."/>
            <person name="Altorfer M."/>
            <person name="Dessus-Babus S."/>
            <person name="Burckhardt D."/>
            <person name="Oertli M."/>
            <person name="Naumann U."/>
            <person name="Petersen F."/>
            <person name="Wong J."/>
        </authorList>
    </citation>
    <scope>NUCLEOTIDE SEQUENCE</scope>
    <source>
        <strain evidence="2">GSM-AAB239-AS_SAM_17_03QT</strain>
    </source>
</reference>
<keyword evidence="3" id="KW-1185">Reference proteome</keyword>
<feature type="compositionally biased region" description="Low complexity" evidence="1">
    <location>
        <begin position="61"/>
        <end position="78"/>
    </location>
</feature>
<reference evidence="2" key="2">
    <citation type="submission" date="2023-04" db="EMBL/GenBank/DDBJ databases">
        <authorList>
            <person name="Bruccoleri R.E."/>
            <person name="Oakeley E.J."/>
            <person name="Faust A.-M."/>
            <person name="Dessus-Babus S."/>
            <person name="Altorfer M."/>
            <person name="Burckhardt D."/>
            <person name="Oertli M."/>
            <person name="Naumann U."/>
            <person name="Petersen F."/>
            <person name="Wong J."/>
        </authorList>
    </citation>
    <scope>NUCLEOTIDE SEQUENCE</scope>
    <source>
        <strain evidence="2">GSM-AAB239-AS_SAM_17_03QT</strain>
        <tissue evidence="2">Leaf</tissue>
    </source>
</reference>
<evidence type="ECO:0000256" key="1">
    <source>
        <dbReference type="SAM" id="MobiDB-lite"/>
    </source>
</evidence>
<gene>
    <name evidence="2" type="ORF">M6B38_293520</name>
</gene>
<protein>
    <submittedName>
        <fullName evidence="2">E3 ubiquitin-protein ligase RING1-like</fullName>
    </submittedName>
</protein>
<comment type="caution">
    <text evidence="2">The sequence shown here is derived from an EMBL/GenBank/DDBJ whole genome shotgun (WGS) entry which is preliminary data.</text>
</comment>
<dbReference type="AlphaFoldDB" id="A0AAX6HVW5"/>
<evidence type="ECO:0000313" key="3">
    <source>
        <dbReference type="Proteomes" id="UP001140949"/>
    </source>
</evidence>
<name>A0AAX6HVW5_IRIPA</name>
<dbReference type="Proteomes" id="UP001140949">
    <property type="component" value="Unassembled WGS sequence"/>
</dbReference>